<protein>
    <submittedName>
        <fullName evidence="1">Endonuclease</fullName>
    </submittedName>
</protein>
<dbReference type="RefSeq" id="WP_056683689.1">
    <property type="nucleotide sequence ID" value="NZ_CP041305.1"/>
</dbReference>
<reference evidence="1 2" key="1">
    <citation type="submission" date="2015-09" db="EMBL/GenBank/DDBJ databases">
        <title>Genome sequencing project for genomic taxonomy and phylogenomics of Bacillus-like bacteria.</title>
        <authorList>
            <person name="Liu B."/>
            <person name="Wang J."/>
            <person name="Zhu Y."/>
            <person name="Liu G."/>
            <person name="Chen Q."/>
            <person name="Chen Z."/>
            <person name="Lan J."/>
            <person name="Che J."/>
            <person name="Ge C."/>
            <person name="Shi H."/>
            <person name="Pan Z."/>
            <person name="Liu X."/>
        </authorList>
    </citation>
    <scope>NUCLEOTIDE SEQUENCE [LARGE SCALE GENOMIC DNA]</scope>
    <source>
        <strain evidence="1 2">FJAT-18043</strain>
    </source>
</reference>
<dbReference type="AlphaFoldDB" id="A0A0Q3QMD0"/>
<comment type="caution">
    <text evidence="1">The sequence shown here is derived from an EMBL/GenBank/DDBJ whole genome shotgun (WGS) entry which is preliminary data.</text>
</comment>
<dbReference type="PATRIC" id="fig|1637975.4.peg.1687"/>
<keyword evidence="1" id="KW-0540">Nuclease</keyword>
<dbReference type="Proteomes" id="UP000050996">
    <property type="component" value="Unassembled WGS sequence"/>
</dbReference>
<keyword evidence="1" id="KW-0378">Hydrolase</keyword>
<organism evidence="1 2">
    <name type="scientific">Cytobacillus solani</name>
    <dbReference type="NCBI Taxonomy" id="1637975"/>
    <lineage>
        <taxon>Bacteria</taxon>
        <taxon>Bacillati</taxon>
        <taxon>Bacillota</taxon>
        <taxon>Bacilli</taxon>
        <taxon>Bacillales</taxon>
        <taxon>Bacillaceae</taxon>
        <taxon>Cytobacillus</taxon>
    </lineage>
</organism>
<sequence length="70" mass="8221">MEFNVSQLIEAKRQIDSTLHKLRETVKTFEAKENPNKYKSQITLATRRIEAFEISVSLIERELNNLEIKS</sequence>
<dbReference type="EMBL" id="LJIX01000006">
    <property type="protein sequence ID" value="KQL18800.1"/>
    <property type="molecule type" value="Genomic_DNA"/>
</dbReference>
<evidence type="ECO:0000313" key="1">
    <source>
        <dbReference type="EMBL" id="KQL18800.1"/>
    </source>
</evidence>
<accession>A0A0Q3QMD0</accession>
<name>A0A0Q3QMD0_9BACI</name>
<evidence type="ECO:0000313" key="2">
    <source>
        <dbReference type="Proteomes" id="UP000050996"/>
    </source>
</evidence>
<keyword evidence="1" id="KW-0255">Endonuclease</keyword>
<keyword evidence="2" id="KW-1185">Reference proteome</keyword>
<dbReference type="GO" id="GO:0004519">
    <property type="term" value="F:endonuclease activity"/>
    <property type="evidence" value="ECO:0007669"/>
    <property type="project" value="UniProtKB-KW"/>
</dbReference>
<gene>
    <name evidence="1" type="ORF">AN957_09585</name>
</gene>
<proteinExistence type="predicted"/>